<dbReference type="GO" id="GO:0004888">
    <property type="term" value="F:transmembrane signaling receptor activity"/>
    <property type="evidence" value="ECO:0007669"/>
    <property type="project" value="InterPro"/>
</dbReference>
<keyword evidence="8" id="KW-1185">Reference proteome</keyword>
<dbReference type="CDD" id="cd19411">
    <property type="entry name" value="MCP2201-like_sensor"/>
    <property type="match status" value="1"/>
</dbReference>
<gene>
    <name evidence="7" type="ORF">HBE96_20235</name>
</gene>
<evidence type="ECO:0000256" key="1">
    <source>
        <dbReference type="ARBA" id="ARBA00022500"/>
    </source>
</evidence>
<dbReference type="EMBL" id="JABBNI010000058">
    <property type="protein sequence ID" value="NMM64925.1"/>
    <property type="molecule type" value="Genomic_DNA"/>
</dbReference>
<dbReference type="InterPro" id="IPR051310">
    <property type="entry name" value="MCP_chemotaxis"/>
</dbReference>
<dbReference type="GO" id="GO:0006935">
    <property type="term" value="P:chemotaxis"/>
    <property type="evidence" value="ECO:0007669"/>
    <property type="project" value="UniProtKB-KW"/>
</dbReference>
<dbReference type="CDD" id="cd06225">
    <property type="entry name" value="HAMP"/>
    <property type="match status" value="1"/>
</dbReference>
<keyword evidence="1" id="KW-0145">Chemotaxis</keyword>
<evidence type="ECO:0000313" key="7">
    <source>
        <dbReference type="EMBL" id="NMM64925.1"/>
    </source>
</evidence>
<dbReference type="SMART" id="SM00283">
    <property type="entry name" value="MA"/>
    <property type="match status" value="1"/>
</dbReference>
<dbReference type="SMART" id="SM00304">
    <property type="entry name" value="HAMP"/>
    <property type="match status" value="1"/>
</dbReference>
<evidence type="ECO:0000256" key="2">
    <source>
        <dbReference type="ARBA" id="ARBA00029447"/>
    </source>
</evidence>
<dbReference type="PROSITE" id="PS50111">
    <property type="entry name" value="CHEMOTAXIS_TRANSDUC_2"/>
    <property type="match status" value="1"/>
</dbReference>
<evidence type="ECO:0000256" key="4">
    <source>
        <dbReference type="SAM" id="Phobius"/>
    </source>
</evidence>
<dbReference type="PROSITE" id="PS50885">
    <property type="entry name" value="HAMP"/>
    <property type="match status" value="1"/>
</dbReference>
<dbReference type="PRINTS" id="PR00260">
    <property type="entry name" value="CHEMTRNSDUCR"/>
</dbReference>
<reference evidence="7 8" key="1">
    <citation type="submission" date="2020-04" db="EMBL/GenBank/DDBJ databases">
        <authorList>
            <person name="Doyle D.A."/>
        </authorList>
    </citation>
    <scope>NUCLEOTIDE SEQUENCE [LARGE SCALE GENOMIC DNA]</scope>
    <source>
        <strain evidence="7 8">P21</strain>
    </source>
</reference>
<evidence type="ECO:0000256" key="3">
    <source>
        <dbReference type="PROSITE-ProRule" id="PRU00284"/>
    </source>
</evidence>
<evidence type="ECO:0000259" key="5">
    <source>
        <dbReference type="PROSITE" id="PS50111"/>
    </source>
</evidence>
<keyword evidence="4" id="KW-0812">Transmembrane</keyword>
<comment type="caution">
    <text evidence="7">The sequence shown here is derived from an EMBL/GenBank/DDBJ whole genome shotgun (WGS) entry which is preliminary data.</text>
</comment>
<dbReference type="GO" id="GO:0005886">
    <property type="term" value="C:plasma membrane"/>
    <property type="evidence" value="ECO:0007669"/>
    <property type="project" value="TreeGrafter"/>
</dbReference>
<dbReference type="InterPro" id="IPR004090">
    <property type="entry name" value="Chemotax_Me-accpt_rcpt"/>
</dbReference>
<keyword evidence="3" id="KW-0807">Transducer</keyword>
<dbReference type="SUPFAM" id="SSF58104">
    <property type="entry name" value="Methyl-accepting chemotaxis protein (MCP) signaling domain"/>
    <property type="match status" value="1"/>
</dbReference>
<dbReference type="Pfam" id="PF00015">
    <property type="entry name" value="MCPsignal"/>
    <property type="match status" value="1"/>
</dbReference>
<reference evidence="7 8" key="2">
    <citation type="submission" date="2020-06" db="EMBL/GenBank/DDBJ databases">
        <title>Complete Genome Sequence of Clostridium muelleri sp. nov. P21T, an Acid-Alcohol Producing Acetogen Isolated from Old Hay.</title>
        <authorList>
            <person name="Duncan K.E."/>
            <person name="Tanner R.S."/>
        </authorList>
    </citation>
    <scope>NUCLEOTIDE SEQUENCE [LARGE SCALE GENOMIC DNA]</scope>
    <source>
        <strain evidence="7 8">P21</strain>
    </source>
</reference>
<dbReference type="InterPro" id="IPR004089">
    <property type="entry name" value="MCPsignal_dom"/>
</dbReference>
<feature type="domain" description="Methyl-accepting transducer" evidence="5">
    <location>
        <begin position="292"/>
        <end position="550"/>
    </location>
</feature>
<dbReference type="Pfam" id="PF00672">
    <property type="entry name" value="HAMP"/>
    <property type="match status" value="1"/>
</dbReference>
<dbReference type="PANTHER" id="PTHR43531">
    <property type="entry name" value="PROTEIN ICFG"/>
    <property type="match status" value="1"/>
</dbReference>
<dbReference type="Gene3D" id="1.10.287.950">
    <property type="entry name" value="Methyl-accepting chemotaxis protein"/>
    <property type="match status" value="1"/>
</dbReference>
<dbReference type="AlphaFoldDB" id="A0A7Y0EK36"/>
<comment type="similarity">
    <text evidence="2">Belongs to the methyl-accepting chemotaxis (MCP) protein family.</text>
</comment>
<evidence type="ECO:0000259" key="6">
    <source>
        <dbReference type="PROSITE" id="PS50885"/>
    </source>
</evidence>
<name>A0A7Y0EK36_9CLOT</name>
<evidence type="ECO:0000313" key="8">
    <source>
        <dbReference type="Proteomes" id="UP000537131"/>
    </source>
</evidence>
<organism evidence="7 8">
    <name type="scientific">Clostridium muellerianum</name>
    <dbReference type="NCBI Taxonomy" id="2716538"/>
    <lineage>
        <taxon>Bacteria</taxon>
        <taxon>Bacillati</taxon>
        <taxon>Bacillota</taxon>
        <taxon>Clostridia</taxon>
        <taxon>Eubacteriales</taxon>
        <taxon>Clostridiaceae</taxon>
        <taxon>Clostridium</taxon>
    </lineage>
</organism>
<keyword evidence="4" id="KW-1133">Transmembrane helix</keyword>
<accession>A0A7Y0EK36</accession>
<protein>
    <submittedName>
        <fullName evidence="7">Methyl-accepting chemotaxis protein</fullName>
    </submittedName>
</protein>
<dbReference type="InterPro" id="IPR024478">
    <property type="entry name" value="HlyB_4HB_MCP"/>
</dbReference>
<sequence>MSNNIFKFEGAIGVNSFKNIKVRTKLILSFIIVSIVIAIVGIIGMMSLKTVAVNSESMYNNNLQSIYLLTDIEQNLTEIKSDMLQLVYVRDASKKNDLEKNIESNKSENMVHIKNYEKLPMTDTEKQIWSTFNNQSDRYKTLRESVIKLVDSGNFDEAVKQYEQIPPVRNAMFTSLDKLINVNIDNSKIQNSNNHSIFLNSNRFILILMLIGLLLSIGLALLLNSDISKPLKLAVETIKIVAKGDLTTVVPDKFIKRRDEIGELANSVYLMQKDLIDLIKQIMTNSENISASSEELSATAEEISSKTEEINNAVKNMAVGIKEVSESSEEITASIEEVDSSINELSEKAIEGSTTAHQFKKRASMVEKKGQEAVINVENLYEEKENHMLQAIEDGKVVNDIKVMAATIAAISEQTNLLALNAAIEAARAGEQGKGFAVVAEEVRKLAEQSSQAVTGIQNTIVKVWNAFENLSGNGNDVLKFINEKVNPQFHEFGNVGTQYYSDANFVNKMSEEIAAMSEELTATVNQVSNAAQNVTGSTHKFSEHSETIKISVGETTKAIEELAKTSQSQAELAQKLNEMVQKFRI</sequence>
<keyword evidence="4" id="KW-0472">Membrane</keyword>
<proteinExistence type="inferred from homology"/>
<feature type="transmembrane region" description="Helical" evidence="4">
    <location>
        <begin position="26"/>
        <end position="48"/>
    </location>
</feature>
<dbReference type="InterPro" id="IPR003660">
    <property type="entry name" value="HAMP_dom"/>
</dbReference>
<dbReference type="Pfam" id="PF12729">
    <property type="entry name" value="4HB_MCP_1"/>
    <property type="match status" value="1"/>
</dbReference>
<dbReference type="Proteomes" id="UP000537131">
    <property type="component" value="Unassembled WGS sequence"/>
</dbReference>
<dbReference type="InterPro" id="IPR047347">
    <property type="entry name" value="YvaQ-like_sensor"/>
</dbReference>
<feature type="domain" description="HAMP" evidence="6">
    <location>
        <begin position="225"/>
        <end position="280"/>
    </location>
</feature>
<dbReference type="PANTHER" id="PTHR43531:SF11">
    <property type="entry name" value="METHYL-ACCEPTING CHEMOTAXIS PROTEIN 3"/>
    <property type="match status" value="1"/>
</dbReference>
<feature type="transmembrane region" description="Helical" evidence="4">
    <location>
        <begin position="204"/>
        <end position="223"/>
    </location>
</feature>
<dbReference type="GO" id="GO:0007165">
    <property type="term" value="P:signal transduction"/>
    <property type="evidence" value="ECO:0007669"/>
    <property type="project" value="UniProtKB-KW"/>
</dbReference>